<evidence type="ECO:0000313" key="3">
    <source>
        <dbReference type="Proteomes" id="UP001215712"/>
    </source>
</evidence>
<sequence>MKLIVVGATGLVGSEIIRQSLEIGEITEVIALARHPIQVENSSSSKVKSVVVRDYAEYPEDVKAKLTGADACIWTVAITPFRASNFPFAEVKRVCQDCTLAGFKAIYEARPKSPFRFLYFSAEGTPQDPSKRPMLMGDYQVMRCNTENMVMGFPAQFPGTQICIAQPGVVTNSTTWSRAALAFLFRGVNLFTRRIPNVDRNELSAAVLHQAVYGFEKETLLNNDLVRLGQAAFKTRG</sequence>
<reference evidence="2" key="1">
    <citation type="journal article" date="2023" name="IMA Fungus">
        <title>Comparative genomic study of the Penicillium genus elucidates a diverse pangenome and 15 lateral gene transfer events.</title>
        <authorList>
            <person name="Petersen C."/>
            <person name="Sorensen T."/>
            <person name="Nielsen M.R."/>
            <person name="Sondergaard T.E."/>
            <person name="Sorensen J.L."/>
            <person name="Fitzpatrick D.A."/>
            <person name="Frisvad J.C."/>
            <person name="Nielsen K.L."/>
        </authorList>
    </citation>
    <scope>NUCLEOTIDE SEQUENCE</scope>
    <source>
        <strain evidence="2">IBT 17514</strain>
    </source>
</reference>
<dbReference type="Pfam" id="PF13460">
    <property type="entry name" value="NAD_binding_10"/>
    <property type="match status" value="1"/>
</dbReference>
<protein>
    <recommendedName>
        <fullName evidence="1">NAD(P)-binding domain-containing protein</fullName>
    </recommendedName>
</protein>
<gene>
    <name evidence="2" type="ORF">N7493_009661</name>
</gene>
<keyword evidence="3" id="KW-1185">Reference proteome</keyword>
<evidence type="ECO:0000313" key="2">
    <source>
        <dbReference type="EMBL" id="KAJ5710069.1"/>
    </source>
</evidence>
<comment type="caution">
    <text evidence="2">The sequence shown here is derived from an EMBL/GenBank/DDBJ whole genome shotgun (WGS) entry which is preliminary data.</text>
</comment>
<dbReference type="AlphaFoldDB" id="A0AAD6HEW9"/>
<dbReference type="SUPFAM" id="SSF51735">
    <property type="entry name" value="NAD(P)-binding Rossmann-fold domains"/>
    <property type="match status" value="1"/>
</dbReference>
<name>A0AAD6HEW9_9EURO</name>
<accession>A0AAD6HEW9</accession>
<dbReference type="InterPro" id="IPR036291">
    <property type="entry name" value="NAD(P)-bd_dom_sf"/>
</dbReference>
<proteinExistence type="predicted"/>
<dbReference type="Proteomes" id="UP001215712">
    <property type="component" value="Unassembled WGS sequence"/>
</dbReference>
<dbReference type="Gene3D" id="3.40.50.720">
    <property type="entry name" value="NAD(P)-binding Rossmann-like Domain"/>
    <property type="match status" value="1"/>
</dbReference>
<reference evidence="2" key="2">
    <citation type="submission" date="2023-01" db="EMBL/GenBank/DDBJ databases">
        <authorList>
            <person name="Petersen C."/>
        </authorList>
    </citation>
    <scope>NUCLEOTIDE SEQUENCE</scope>
    <source>
        <strain evidence="2">IBT 17514</strain>
    </source>
</reference>
<feature type="domain" description="NAD(P)-binding" evidence="1">
    <location>
        <begin position="7"/>
        <end position="101"/>
    </location>
</feature>
<evidence type="ECO:0000259" key="1">
    <source>
        <dbReference type="Pfam" id="PF13460"/>
    </source>
</evidence>
<dbReference type="EMBL" id="JAQJAN010000017">
    <property type="protein sequence ID" value="KAJ5710069.1"/>
    <property type="molecule type" value="Genomic_DNA"/>
</dbReference>
<organism evidence="2 3">
    <name type="scientific">Penicillium malachiteum</name>
    <dbReference type="NCBI Taxonomy" id="1324776"/>
    <lineage>
        <taxon>Eukaryota</taxon>
        <taxon>Fungi</taxon>
        <taxon>Dikarya</taxon>
        <taxon>Ascomycota</taxon>
        <taxon>Pezizomycotina</taxon>
        <taxon>Eurotiomycetes</taxon>
        <taxon>Eurotiomycetidae</taxon>
        <taxon>Eurotiales</taxon>
        <taxon>Aspergillaceae</taxon>
        <taxon>Penicillium</taxon>
    </lineage>
</organism>
<dbReference type="InterPro" id="IPR016040">
    <property type="entry name" value="NAD(P)-bd_dom"/>
</dbReference>
<dbReference type="PANTHER" id="PTHR14097:SF8">
    <property type="entry name" value="NAD(P)-BINDING DOMAIN-CONTAINING PROTEIN"/>
    <property type="match status" value="1"/>
</dbReference>
<dbReference type="PANTHER" id="PTHR14097">
    <property type="entry name" value="OXIDOREDUCTASE HTATIP2"/>
    <property type="match status" value="1"/>
</dbReference>